<keyword evidence="4" id="KW-0732">Signal</keyword>
<feature type="non-terminal residue" evidence="6">
    <location>
        <position position="380"/>
    </location>
</feature>
<feature type="signal peptide" evidence="4">
    <location>
        <begin position="1"/>
        <end position="15"/>
    </location>
</feature>
<organism evidence="6 7">
    <name type="scientific">Cryphonectria parasitica (strain ATCC 38755 / EP155)</name>
    <dbReference type="NCBI Taxonomy" id="660469"/>
    <lineage>
        <taxon>Eukaryota</taxon>
        <taxon>Fungi</taxon>
        <taxon>Dikarya</taxon>
        <taxon>Ascomycota</taxon>
        <taxon>Pezizomycotina</taxon>
        <taxon>Sordariomycetes</taxon>
        <taxon>Sordariomycetidae</taxon>
        <taxon>Diaporthales</taxon>
        <taxon>Cryphonectriaceae</taxon>
        <taxon>Cryphonectria-Endothia species complex</taxon>
        <taxon>Cryphonectria</taxon>
    </lineage>
</organism>
<dbReference type="Proteomes" id="UP000803844">
    <property type="component" value="Unassembled WGS sequence"/>
</dbReference>
<keyword evidence="3" id="KW-0560">Oxidoreductase</keyword>
<accession>A0A9P4XWA0</accession>
<dbReference type="InterPro" id="IPR036188">
    <property type="entry name" value="FAD/NAD-bd_sf"/>
</dbReference>
<gene>
    <name evidence="6" type="ORF">M406DRAFT_230398</name>
</gene>
<evidence type="ECO:0000256" key="1">
    <source>
        <dbReference type="ARBA" id="ARBA00022630"/>
    </source>
</evidence>
<dbReference type="PANTHER" id="PTHR46865">
    <property type="entry name" value="OXIDOREDUCTASE-RELATED"/>
    <property type="match status" value="1"/>
</dbReference>
<dbReference type="GO" id="GO:0071949">
    <property type="term" value="F:FAD binding"/>
    <property type="evidence" value="ECO:0007669"/>
    <property type="project" value="InterPro"/>
</dbReference>
<reference evidence="6" key="1">
    <citation type="journal article" date="2020" name="Phytopathology">
        <title>Genome sequence of the chestnut blight fungus Cryphonectria parasitica EP155: A fundamental resource for an archetypical invasive plant pathogen.</title>
        <authorList>
            <person name="Crouch J.A."/>
            <person name="Dawe A."/>
            <person name="Aerts A."/>
            <person name="Barry K."/>
            <person name="Churchill A.C.L."/>
            <person name="Grimwood J."/>
            <person name="Hillman B."/>
            <person name="Milgroom M.G."/>
            <person name="Pangilinan J."/>
            <person name="Smith M."/>
            <person name="Salamov A."/>
            <person name="Schmutz J."/>
            <person name="Yadav J."/>
            <person name="Grigoriev I.V."/>
            <person name="Nuss D."/>
        </authorList>
    </citation>
    <scope>NUCLEOTIDE SEQUENCE</scope>
    <source>
        <strain evidence="6">EP155</strain>
    </source>
</reference>
<dbReference type="EMBL" id="MU032351">
    <property type="protein sequence ID" value="KAF3762011.1"/>
    <property type="molecule type" value="Genomic_DNA"/>
</dbReference>
<proteinExistence type="predicted"/>
<protein>
    <submittedName>
        <fullName evidence="6">FAD/NAD(P)-binding domain-containing protein</fullName>
    </submittedName>
</protein>
<dbReference type="PRINTS" id="PR00420">
    <property type="entry name" value="RNGMNOXGNASE"/>
</dbReference>
<dbReference type="RefSeq" id="XP_040772990.1">
    <property type="nucleotide sequence ID" value="XM_040915835.1"/>
</dbReference>
<evidence type="ECO:0000259" key="5">
    <source>
        <dbReference type="Pfam" id="PF01494"/>
    </source>
</evidence>
<comment type="caution">
    <text evidence="6">The sequence shown here is derived from an EMBL/GenBank/DDBJ whole genome shotgun (WGS) entry which is preliminary data.</text>
</comment>
<dbReference type="PANTHER" id="PTHR46865:SF2">
    <property type="entry name" value="MONOOXYGENASE"/>
    <property type="match status" value="1"/>
</dbReference>
<evidence type="ECO:0000256" key="4">
    <source>
        <dbReference type="SAM" id="SignalP"/>
    </source>
</evidence>
<evidence type="ECO:0000256" key="3">
    <source>
        <dbReference type="ARBA" id="ARBA00023002"/>
    </source>
</evidence>
<evidence type="ECO:0000256" key="2">
    <source>
        <dbReference type="ARBA" id="ARBA00022827"/>
    </source>
</evidence>
<sequence>NILIIGCSIAGPALATCLLLSDLPADQQPHITVLERSPGLRTEGQNIDIRGAGITIIRRLGIEKQIKARTTGEEGVRLVDMQNRIWAQFSADKSGKMSTPTADVEILRGTLAEILYQRARTGIEFIWGDHLDSIEQDGDKVDVHFAKSGQRRRFDLVVGADGLQSTTRGMVWGQHADRVVKKLAGGVYGAFFSMAAGQNDTMWRRWFHAPGRRGVMVRPDEQRDRVTVFMTLINDTDERLSVVATNRREEVQAQKQLMKEFFQDAGWECDRIVDGMMKTKDFYYDMIAQVKMDNWSKGRVALLGDAGYCASPFSGMGTTLGLTGAWNLAGAILQHPNDHGRAFAQYEEKMRPTVELAHKLAPGMPNALHPQTSWGVWILN</sequence>
<feature type="domain" description="FAD-binding" evidence="5">
    <location>
        <begin position="2"/>
        <end position="355"/>
    </location>
</feature>
<dbReference type="Gene3D" id="3.50.50.60">
    <property type="entry name" value="FAD/NAD(P)-binding domain"/>
    <property type="match status" value="1"/>
</dbReference>
<dbReference type="GO" id="GO:0016491">
    <property type="term" value="F:oxidoreductase activity"/>
    <property type="evidence" value="ECO:0007669"/>
    <property type="project" value="UniProtKB-KW"/>
</dbReference>
<dbReference type="AlphaFoldDB" id="A0A9P4XWA0"/>
<keyword evidence="7" id="KW-1185">Reference proteome</keyword>
<dbReference type="OrthoDB" id="655030at2759"/>
<evidence type="ECO:0000313" key="7">
    <source>
        <dbReference type="Proteomes" id="UP000803844"/>
    </source>
</evidence>
<dbReference type="InterPro" id="IPR051704">
    <property type="entry name" value="FAD_aromatic-hydroxylase"/>
</dbReference>
<dbReference type="InterPro" id="IPR002938">
    <property type="entry name" value="FAD-bd"/>
</dbReference>
<feature type="chain" id="PRO_5040221553" evidence="4">
    <location>
        <begin position="16"/>
        <end position="380"/>
    </location>
</feature>
<feature type="non-terminal residue" evidence="6">
    <location>
        <position position="1"/>
    </location>
</feature>
<keyword evidence="1" id="KW-0285">Flavoprotein</keyword>
<dbReference type="GeneID" id="63832964"/>
<dbReference type="Pfam" id="PF01494">
    <property type="entry name" value="FAD_binding_3"/>
    <property type="match status" value="1"/>
</dbReference>
<dbReference type="SUPFAM" id="SSF51905">
    <property type="entry name" value="FAD/NAD(P)-binding domain"/>
    <property type="match status" value="1"/>
</dbReference>
<evidence type="ECO:0000313" key="6">
    <source>
        <dbReference type="EMBL" id="KAF3762011.1"/>
    </source>
</evidence>
<keyword evidence="2" id="KW-0274">FAD</keyword>
<name>A0A9P4XWA0_CRYP1</name>